<organism evidence="3 4">
    <name type="scientific">Mycobacterium lacus</name>
    <dbReference type="NCBI Taxonomy" id="169765"/>
    <lineage>
        <taxon>Bacteria</taxon>
        <taxon>Bacillati</taxon>
        <taxon>Actinomycetota</taxon>
        <taxon>Actinomycetes</taxon>
        <taxon>Mycobacteriales</taxon>
        <taxon>Mycobacteriaceae</taxon>
        <taxon>Mycobacterium</taxon>
    </lineage>
</organism>
<keyword evidence="2" id="KW-0472">Membrane</keyword>
<dbReference type="KEGG" id="mlj:MLAC_06080"/>
<feature type="transmembrane region" description="Helical" evidence="2">
    <location>
        <begin position="188"/>
        <end position="208"/>
    </location>
</feature>
<proteinExistence type="predicted"/>
<dbReference type="AlphaFoldDB" id="A0A7I7NFK2"/>
<accession>A0A7I7NFK2</accession>
<evidence type="ECO:0000256" key="2">
    <source>
        <dbReference type="SAM" id="Phobius"/>
    </source>
</evidence>
<dbReference type="Proteomes" id="UP000466396">
    <property type="component" value="Chromosome"/>
</dbReference>
<dbReference type="EMBL" id="AP022581">
    <property type="protein sequence ID" value="BBX95314.1"/>
    <property type="molecule type" value="Genomic_DNA"/>
</dbReference>
<feature type="transmembrane region" description="Helical" evidence="2">
    <location>
        <begin position="143"/>
        <end position="168"/>
    </location>
</feature>
<name>A0A7I7NFK2_9MYCO</name>
<feature type="transmembrane region" description="Helical" evidence="2">
    <location>
        <begin position="48"/>
        <end position="68"/>
    </location>
</feature>
<keyword evidence="2" id="KW-0812">Transmembrane</keyword>
<feature type="transmembrane region" description="Helical" evidence="2">
    <location>
        <begin position="21"/>
        <end position="42"/>
    </location>
</feature>
<feature type="region of interest" description="Disordered" evidence="1">
    <location>
        <begin position="271"/>
        <end position="290"/>
    </location>
</feature>
<evidence type="ECO:0000313" key="3">
    <source>
        <dbReference type="EMBL" id="BBX95314.1"/>
    </source>
</evidence>
<gene>
    <name evidence="3" type="ORF">MLAC_06080</name>
</gene>
<protein>
    <submittedName>
        <fullName evidence="3">Uncharacterized protein</fullName>
    </submittedName>
</protein>
<sequence length="290" mass="31059">MAPLAPPGGETSPPRHGDPAAIHWPIVGMLFGFAPWIVYWALVGNAPFGIAVSAALALAVAVFVVGRVTDAPGSVFEIGSIATFSVLTVVVFASGESPVQRWLLPLGNLGIFLVALVGPLIGKPFVHDFAAPEQPPDVVNTELLGRITGLLTWMWIAVFAAMTVSSAIPPIVHGRVGTQATILDRNTPLSFVCYWVIPFSLFGVAALVSRILPARMLAGINDVVRETSFVAYDEATIDELYYLAQEHANREVGAGKEAYDVRVGGMGTPLTGDESRKSWPSTYKVRERKH</sequence>
<keyword evidence="2" id="KW-1133">Transmembrane helix</keyword>
<feature type="transmembrane region" description="Helical" evidence="2">
    <location>
        <begin position="101"/>
        <end position="122"/>
    </location>
</feature>
<evidence type="ECO:0000256" key="1">
    <source>
        <dbReference type="SAM" id="MobiDB-lite"/>
    </source>
</evidence>
<feature type="transmembrane region" description="Helical" evidence="2">
    <location>
        <begin position="75"/>
        <end position="95"/>
    </location>
</feature>
<evidence type="ECO:0000313" key="4">
    <source>
        <dbReference type="Proteomes" id="UP000466396"/>
    </source>
</evidence>
<keyword evidence="4" id="KW-1185">Reference proteome</keyword>
<reference evidence="3 4" key="1">
    <citation type="journal article" date="2019" name="Emerg. Microbes Infect.">
        <title>Comprehensive subspecies identification of 175 nontuberculous mycobacteria species based on 7547 genomic profiles.</title>
        <authorList>
            <person name="Matsumoto Y."/>
            <person name="Kinjo T."/>
            <person name="Motooka D."/>
            <person name="Nabeya D."/>
            <person name="Jung N."/>
            <person name="Uechi K."/>
            <person name="Horii T."/>
            <person name="Iida T."/>
            <person name="Fujita J."/>
            <person name="Nakamura S."/>
        </authorList>
    </citation>
    <scope>NUCLEOTIDE SEQUENCE [LARGE SCALE GENOMIC DNA]</scope>
    <source>
        <strain evidence="3 4">JCM 15657</strain>
    </source>
</reference>